<organism evidence="5 6">
    <name type="scientific">Shimazuella alba</name>
    <dbReference type="NCBI Taxonomy" id="2690964"/>
    <lineage>
        <taxon>Bacteria</taxon>
        <taxon>Bacillati</taxon>
        <taxon>Bacillota</taxon>
        <taxon>Bacilli</taxon>
        <taxon>Bacillales</taxon>
        <taxon>Thermoactinomycetaceae</taxon>
        <taxon>Shimazuella</taxon>
    </lineage>
</organism>
<keyword evidence="3" id="KW-0418">Kinase</keyword>
<evidence type="ECO:0000256" key="3">
    <source>
        <dbReference type="ARBA" id="ARBA00022777"/>
    </source>
</evidence>
<gene>
    <name evidence="5" type="ORF">GSM42_07470</name>
</gene>
<keyword evidence="6" id="KW-1185">Reference proteome</keyword>
<accession>A0A6I4VPR9</accession>
<sequence>MKDQKNLEKLSKQMEEMDRYLLTIRSQRHDFLKHVSAIGHLMEQESNKGAKEYLEELVGEYEGINSTLKGESTPIASILFKYKKILNRIGTNVTYKLDVPVSLLPLKKINQVQLLENLLENATDAICGYHALHSQSSLSVSTAIHSGIYILQIENSAFFKNRHILDSLFEKFEITSKHGEHQGLGTYIISSLVKSHHGILTYQFQNDELKIIIKLPIIAELNKISGK</sequence>
<keyword evidence="2" id="KW-0808">Transferase</keyword>
<dbReference type="GO" id="GO:0000155">
    <property type="term" value="F:phosphorelay sensor kinase activity"/>
    <property type="evidence" value="ECO:0007669"/>
    <property type="project" value="InterPro"/>
</dbReference>
<dbReference type="InterPro" id="IPR036890">
    <property type="entry name" value="HATPase_C_sf"/>
</dbReference>
<protein>
    <submittedName>
        <fullName evidence="5">GHKL domain-containing protein</fullName>
    </submittedName>
</protein>
<evidence type="ECO:0000259" key="4">
    <source>
        <dbReference type="Pfam" id="PF14501"/>
    </source>
</evidence>
<proteinExistence type="predicted"/>
<dbReference type="Gene3D" id="3.30.565.10">
    <property type="entry name" value="Histidine kinase-like ATPase, C-terminal domain"/>
    <property type="match status" value="1"/>
</dbReference>
<evidence type="ECO:0000313" key="5">
    <source>
        <dbReference type="EMBL" id="MXQ53569.1"/>
    </source>
</evidence>
<reference evidence="5 6" key="1">
    <citation type="submission" date="2019-12" db="EMBL/GenBank/DDBJ databases">
        <title>Whole-genome analyses of novel actinobacteria.</title>
        <authorList>
            <person name="Sahin N."/>
            <person name="Saygin H."/>
        </authorList>
    </citation>
    <scope>NUCLEOTIDE SEQUENCE [LARGE SCALE GENOMIC DNA]</scope>
    <source>
        <strain evidence="5 6">KC615</strain>
    </source>
</reference>
<evidence type="ECO:0000313" key="6">
    <source>
        <dbReference type="Proteomes" id="UP000430692"/>
    </source>
</evidence>
<dbReference type="Proteomes" id="UP000430692">
    <property type="component" value="Unassembled WGS sequence"/>
</dbReference>
<comment type="caution">
    <text evidence="5">The sequence shown here is derived from an EMBL/GenBank/DDBJ whole genome shotgun (WGS) entry which is preliminary data.</text>
</comment>
<dbReference type="SUPFAM" id="SSF55890">
    <property type="entry name" value="Sporulation response regulatory protein Spo0B"/>
    <property type="match status" value="1"/>
</dbReference>
<name>A0A6I4VPR9_9BACL</name>
<dbReference type="AlphaFoldDB" id="A0A6I4VPR9"/>
<evidence type="ECO:0000256" key="1">
    <source>
        <dbReference type="ARBA" id="ARBA00022553"/>
    </source>
</evidence>
<evidence type="ECO:0000256" key="2">
    <source>
        <dbReference type="ARBA" id="ARBA00022679"/>
    </source>
</evidence>
<dbReference type="EMBL" id="WUUL01000004">
    <property type="protein sequence ID" value="MXQ53569.1"/>
    <property type="molecule type" value="Genomic_DNA"/>
</dbReference>
<dbReference type="InterPro" id="IPR016120">
    <property type="entry name" value="Sig_transdc_His_kin_SpoOB"/>
</dbReference>
<dbReference type="SUPFAM" id="SSF55874">
    <property type="entry name" value="ATPase domain of HSP90 chaperone/DNA topoisomerase II/histidine kinase"/>
    <property type="match status" value="1"/>
</dbReference>
<dbReference type="InterPro" id="IPR032834">
    <property type="entry name" value="NatK-like_C"/>
</dbReference>
<dbReference type="Pfam" id="PF14501">
    <property type="entry name" value="HATPase_c_5"/>
    <property type="match status" value="1"/>
</dbReference>
<dbReference type="RefSeq" id="WP_160800928.1">
    <property type="nucleotide sequence ID" value="NZ_WUUL01000004.1"/>
</dbReference>
<dbReference type="Gene3D" id="1.10.287.130">
    <property type="match status" value="1"/>
</dbReference>
<keyword evidence="1" id="KW-0597">Phosphoprotein</keyword>
<feature type="domain" description="Sensor histidine kinase NatK-like C-terminal" evidence="4">
    <location>
        <begin position="112"/>
        <end position="215"/>
    </location>
</feature>